<evidence type="ECO:0000313" key="2">
    <source>
        <dbReference type="Proteomes" id="UP000327157"/>
    </source>
</evidence>
<reference evidence="2" key="2">
    <citation type="submission" date="2019-10" db="EMBL/GenBank/DDBJ databases">
        <title>A de novo genome assembly of a pear dwarfing rootstock.</title>
        <authorList>
            <person name="Wang F."/>
            <person name="Wang J."/>
            <person name="Li S."/>
            <person name="Zhang Y."/>
            <person name="Fang M."/>
            <person name="Ma L."/>
            <person name="Zhao Y."/>
            <person name="Jiang S."/>
        </authorList>
    </citation>
    <scope>NUCLEOTIDE SEQUENCE [LARGE SCALE GENOMIC DNA]</scope>
</reference>
<keyword evidence="1" id="KW-0812">Transmembrane</keyword>
<proteinExistence type="predicted"/>
<sequence>MDPGGPGTTWKSEEVYDFQSMLSARDDSLLKKLVGTKGSLVRNLRCLSQIMPAITAIILNGIT</sequence>
<reference evidence="1 2" key="1">
    <citation type="submission" date="2019-09" db="EMBL/GenBank/DDBJ databases">
        <authorList>
            <person name="Ou C."/>
        </authorList>
    </citation>
    <scope>NUCLEOTIDE SEQUENCE [LARGE SCALE GENOMIC DNA]</scope>
    <source>
        <strain evidence="1">S2</strain>
        <tissue evidence="1">Leaf</tissue>
    </source>
</reference>
<gene>
    <name evidence="1" type="ORF">D8674_008924</name>
</gene>
<keyword evidence="2" id="KW-1185">Reference proteome</keyword>
<dbReference type="EMBL" id="SMOL01000143">
    <property type="protein sequence ID" value="KAB2631405.1"/>
    <property type="molecule type" value="Genomic_DNA"/>
</dbReference>
<comment type="caution">
    <text evidence="1">The sequence shown here is derived from an EMBL/GenBank/DDBJ whole genome shotgun (WGS) entry which is preliminary data.</text>
</comment>
<protein>
    <submittedName>
        <fullName evidence="1">Multiple C2 and transmembrane domain-containing protein 2-like</fullName>
    </submittedName>
</protein>
<name>A0A5N5HU63_9ROSA</name>
<evidence type="ECO:0000313" key="1">
    <source>
        <dbReference type="EMBL" id="KAB2631405.1"/>
    </source>
</evidence>
<dbReference type="Proteomes" id="UP000327157">
    <property type="component" value="Chromosome 12"/>
</dbReference>
<organism evidence="1 2">
    <name type="scientific">Pyrus ussuriensis x Pyrus communis</name>
    <dbReference type="NCBI Taxonomy" id="2448454"/>
    <lineage>
        <taxon>Eukaryota</taxon>
        <taxon>Viridiplantae</taxon>
        <taxon>Streptophyta</taxon>
        <taxon>Embryophyta</taxon>
        <taxon>Tracheophyta</taxon>
        <taxon>Spermatophyta</taxon>
        <taxon>Magnoliopsida</taxon>
        <taxon>eudicotyledons</taxon>
        <taxon>Gunneridae</taxon>
        <taxon>Pentapetalae</taxon>
        <taxon>rosids</taxon>
        <taxon>fabids</taxon>
        <taxon>Rosales</taxon>
        <taxon>Rosaceae</taxon>
        <taxon>Amygdaloideae</taxon>
        <taxon>Maleae</taxon>
        <taxon>Pyrus</taxon>
    </lineage>
</organism>
<keyword evidence="1" id="KW-0472">Membrane</keyword>
<dbReference type="AlphaFoldDB" id="A0A5N5HU63"/>
<reference evidence="1 2" key="3">
    <citation type="submission" date="2019-11" db="EMBL/GenBank/DDBJ databases">
        <title>A de novo genome assembly of a pear dwarfing rootstock.</title>
        <authorList>
            <person name="Wang F."/>
            <person name="Wang J."/>
            <person name="Li S."/>
            <person name="Zhang Y."/>
            <person name="Fang M."/>
            <person name="Ma L."/>
            <person name="Zhao Y."/>
            <person name="Jiang S."/>
        </authorList>
    </citation>
    <scope>NUCLEOTIDE SEQUENCE [LARGE SCALE GENOMIC DNA]</scope>
    <source>
        <strain evidence="1">S2</strain>
        <tissue evidence="1">Leaf</tissue>
    </source>
</reference>
<accession>A0A5N5HU63</accession>